<sequence>MIRSIAFKKSLGRFMAGVLLLYASQAVCDWRTVLPDTRLVGQADFAWYGFDLYQARLWSAASQPSLETPLALELNYRRNIGKEALVQASIKEIRRIAGKTLAPGQLDRWTDDMRRAFVDVRPGSQITGLYLPGKGCRFYVDGRLTHEVADPSFARNFFAIWLDPRTRHPELRQQLLGLNNTRTGGKTP</sequence>
<feature type="domain" description="Chalcone isomerase" evidence="1">
    <location>
        <begin position="50"/>
        <end position="177"/>
    </location>
</feature>
<dbReference type="Proteomes" id="UP000692896">
    <property type="component" value="Unassembled WGS sequence"/>
</dbReference>
<accession>A0A944DIE5</accession>
<comment type="caution">
    <text evidence="2">The sequence shown here is derived from an EMBL/GenBank/DDBJ whole genome shotgun (WGS) entry which is preliminary data.</text>
</comment>
<reference evidence="2" key="1">
    <citation type="submission" date="2021-03" db="EMBL/GenBank/DDBJ databases">
        <title>Genomic analysis provides insights into the functional capacity of soil bacteria communities inhabiting an altitudinal gradient in the Atacama Desert.</title>
        <authorList>
            <person name="Gonzalez M."/>
            <person name="Maldonado J."/>
            <person name="Maza F."/>
            <person name="Hodar C."/>
            <person name="Cortes M."/>
            <person name="Palma R."/>
            <person name="Andreani C."/>
            <person name="Gaete A."/>
            <person name="Vasquez-Dean J."/>
            <person name="Acuna V."/>
            <person name="Aguado M."/>
            <person name="Mandakovic D."/>
            <person name="Latorre M."/>
            <person name="Orellana A."/>
            <person name="Gutierrez R."/>
            <person name="Montecino M."/>
            <person name="Allende M."/>
            <person name="Maass A."/>
            <person name="Cambiazo V."/>
        </authorList>
    </citation>
    <scope>NUCLEOTIDE SEQUENCE</scope>
    <source>
        <strain evidence="2">ISL-25</strain>
    </source>
</reference>
<evidence type="ECO:0000259" key="1">
    <source>
        <dbReference type="Pfam" id="PF16036"/>
    </source>
</evidence>
<dbReference type="InterPro" id="IPR016087">
    <property type="entry name" value="Chalcone_isomerase"/>
</dbReference>
<evidence type="ECO:0000313" key="2">
    <source>
        <dbReference type="EMBL" id="MBT2330332.1"/>
    </source>
</evidence>
<dbReference type="AlphaFoldDB" id="A0A944DIE5"/>
<dbReference type="GO" id="GO:0016853">
    <property type="term" value="F:isomerase activity"/>
    <property type="evidence" value="ECO:0007669"/>
    <property type="project" value="UniProtKB-KW"/>
</dbReference>
<gene>
    <name evidence="2" type="ORF">J7E47_16565</name>
</gene>
<proteinExistence type="predicted"/>
<dbReference type="EMBL" id="JAGGOB010000034">
    <property type="protein sequence ID" value="MBT2330332.1"/>
    <property type="molecule type" value="Genomic_DNA"/>
</dbReference>
<organism evidence="2 3">
    <name type="scientific">Pseudomonas fluorescens</name>
    <dbReference type="NCBI Taxonomy" id="294"/>
    <lineage>
        <taxon>Bacteria</taxon>
        <taxon>Pseudomonadati</taxon>
        <taxon>Pseudomonadota</taxon>
        <taxon>Gammaproteobacteria</taxon>
        <taxon>Pseudomonadales</taxon>
        <taxon>Pseudomonadaceae</taxon>
        <taxon>Pseudomonas</taxon>
    </lineage>
</organism>
<protein>
    <submittedName>
        <fullName evidence="2">Chalcone isomerase family protein</fullName>
    </submittedName>
</protein>
<dbReference type="RefSeq" id="WP_214912344.1">
    <property type="nucleotide sequence ID" value="NZ_JAGGNX010000009.1"/>
</dbReference>
<name>A0A944DIE5_PSEFL</name>
<evidence type="ECO:0000313" key="3">
    <source>
        <dbReference type="Proteomes" id="UP000692896"/>
    </source>
</evidence>
<dbReference type="Pfam" id="PF16036">
    <property type="entry name" value="Chalcone_3"/>
    <property type="match status" value="1"/>
</dbReference>
<keyword evidence="2" id="KW-0413">Isomerase</keyword>